<evidence type="ECO:0000313" key="6">
    <source>
        <dbReference type="EMBL" id="KAK7095916.1"/>
    </source>
</evidence>
<feature type="signal peptide" evidence="3">
    <location>
        <begin position="1"/>
        <end position="18"/>
    </location>
</feature>
<proteinExistence type="predicted"/>
<gene>
    <name evidence="6" type="ORF">V1264_005270</name>
</gene>
<evidence type="ECO:0000256" key="1">
    <source>
        <dbReference type="ARBA" id="ARBA00022690"/>
    </source>
</evidence>
<name>A0AAN9AZJ8_9CAEN</name>
<keyword evidence="1" id="KW-0646">Protease inhibitor</keyword>
<dbReference type="SUPFAM" id="SSF57262">
    <property type="entry name" value="Leech antihemostatic proteins"/>
    <property type="match status" value="1"/>
</dbReference>
<dbReference type="Gene3D" id="4.10.75.10">
    <property type="entry name" value="Elafin-like"/>
    <property type="match status" value="1"/>
</dbReference>
<reference evidence="6 7" key="1">
    <citation type="submission" date="2024-02" db="EMBL/GenBank/DDBJ databases">
        <title>Chromosome-scale genome assembly of the rough periwinkle Littorina saxatilis.</title>
        <authorList>
            <person name="De Jode A."/>
            <person name="Faria R."/>
            <person name="Formenti G."/>
            <person name="Sims Y."/>
            <person name="Smith T.P."/>
            <person name="Tracey A."/>
            <person name="Wood J.M.D."/>
            <person name="Zagrodzka Z.B."/>
            <person name="Johannesson K."/>
            <person name="Butlin R.K."/>
            <person name="Leder E.H."/>
        </authorList>
    </citation>
    <scope>NUCLEOTIDE SEQUENCE [LARGE SCALE GENOMIC DNA]</scope>
    <source>
        <strain evidence="6">Snail1</strain>
        <tissue evidence="6">Muscle</tissue>
    </source>
</reference>
<feature type="chain" id="PRO_5042825693" description="Antistasin-like domain-containing protein" evidence="3">
    <location>
        <begin position="19"/>
        <end position="99"/>
    </location>
</feature>
<comment type="caution">
    <text evidence="6">The sequence shown here is derived from an EMBL/GenBank/DDBJ whole genome shotgun (WGS) entry which is preliminary data.</text>
</comment>
<evidence type="ECO:0000256" key="3">
    <source>
        <dbReference type="SAM" id="SignalP"/>
    </source>
</evidence>
<dbReference type="InterPro" id="IPR036645">
    <property type="entry name" value="Elafin-like_sf"/>
</dbReference>
<dbReference type="Gene3D" id="2.10.22.10">
    <property type="entry name" value="Antistasin, domain 1"/>
    <property type="match status" value="1"/>
</dbReference>
<keyword evidence="2" id="KW-0722">Serine protease inhibitor</keyword>
<dbReference type="EMBL" id="JBAMIC010000014">
    <property type="protein sequence ID" value="KAK7095916.1"/>
    <property type="molecule type" value="Genomic_DNA"/>
</dbReference>
<dbReference type="InterPro" id="IPR008197">
    <property type="entry name" value="WAP_dom"/>
</dbReference>
<dbReference type="InterPro" id="IPR011061">
    <property type="entry name" value="Hirudin/antistatin"/>
</dbReference>
<dbReference type="InterPro" id="IPR004094">
    <property type="entry name" value="Antistasin-like"/>
</dbReference>
<evidence type="ECO:0000256" key="2">
    <source>
        <dbReference type="ARBA" id="ARBA00022900"/>
    </source>
</evidence>
<evidence type="ECO:0000313" key="7">
    <source>
        <dbReference type="Proteomes" id="UP001374579"/>
    </source>
</evidence>
<dbReference type="Proteomes" id="UP001374579">
    <property type="component" value="Unassembled WGS sequence"/>
</dbReference>
<evidence type="ECO:0008006" key="8">
    <source>
        <dbReference type="Google" id="ProtNLM"/>
    </source>
</evidence>
<dbReference type="SUPFAM" id="SSF57256">
    <property type="entry name" value="Elafin-like"/>
    <property type="match status" value="1"/>
</dbReference>
<dbReference type="GO" id="GO:0005576">
    <property type="term" value="C:extracellular region"/>
    <property type="evidence" value="ECO:0007669"/>
    <property type="project" value="InterPro"/>
</dbReference>
<dbReference type="Pfam" id="PF00095">
    <property type="entry name" value="WAP"/>
    <property type="match status" value="1"/>
</dbReference>
<dbReference type="GO" id="GO:0004867">
    <property type="term" value="F:serine-type endopeptidase inhibitor activity"/>
    <property type="evidence" value="ECO:0007669"/>
    <property type="project" value="UniProtKB-KW"/>
</dbReference>
<dbReference type="AlphaFoldDB" id="A0AAN9AZJ8"/>
<feature type="domain" description="Antistasin-like" evidence="5">
    <location>
        <begin position="71"/>
        <end position="92"/>
    </location>
</feature>
<feature type="domain" description="WAP" evidence="4">
    <location>
        <begin position="26"/>
        <end position="56"/>
    </location>
</feature>
<dbReference type="Pfam" id="PF02822">
    <property type="entry name" value="Antistasin"/>
    <property type="match status" value="1"/>
</dbReference>
<accession>A0AAN9AZJ8</accession>
<keyword evidence="3" id="KW-0732">Signal</keyword>
<keyword evidence="7" id="KW-1185">Reference proteome</keyword>
<evidence type="ECO:0000259" key="4">
    <source>
        <dbReference type="Pfam" id="PF00095"/>
    </source>
</evidence>
<organism evidence="6 7">
    <name type="scientific">Littorina saxatilis</name>
    <dbReference type="NCBI Taxonomy" id="31220"/>
    <lineage>
        <taxon>Eukaryota</taxon>
        <taxon>Metazoa</taxon>
        <taxon>Spiralia</taxon>
        <taxon>Lophotrochozoa</taxon>
        <taxon>Mollusca</taxon>
        <taxon>Gastropoda</taxon>
        <taxon>Caenogastropoda</taxon>
        <taxon>Littorinimorpha</taxon>
        <taxon>Littorinoidea</taxon>
        <taxon>Littorinidae</taxon>
        <taxon>Littorina</taxon>
    </lineage>
</organism>
<sequence length="99" mass="10615">MKIAVIFLFAALVVSSHAFSLRQLVGTCVEMCSSDDDCGQGYHCRSNGCGHTCQKPFLSIGGLHDCRFNAICNNYCFHGHAHDANGCPTCACNPDPTTT</sequence>
<protein>
    <recommendedName>
        <fullName evidence="8">Antistasin-like domain-containing protein</fullName>
    </recommendedName>
</protein>
<evidence type="ECO:0000259" key="5">
    <source>
        <dbReference type="Pfam" id="PF02822"/>
    </source>
</evidence>